<proteinExistence type="predicted"/>
<comment type="caution">
    <text evidence="2">The sequence shown here is derived from an EMBL/GenBank/DDBJ whole genome shotgun (WGS) entry which is preliminary data.</text>
</comment>
<feature type="region of interest" description="Disordered" evidence="1">
    <location>
        <begin position="366"/>
        <end position="411"/>
    </location>
</feature>
<keyword evidence="3" id="KW-1185">Reference proteome</keyword>
<evidence type="ECO:0000313" key="3">
    <source>
        <dbReference type="Proteomes" id="UP001140510"/>
    </source>
</evidence>
<dbReference type="OrthoDB" id="5419508at2759"/>
<feature type="region of interest" description="Disordered" evidence="1">
    <location>
        <begin position="258"/>
        <end position="286"/>
    </location>
</feature>
<feature type="compositionally biased region" description="Basic residues" evidence="1">
    <location>
        <begin position="262"/>
        <end position="271"/>
    </location>
</feature>
<dbReference type="Proteomes" id="UP001140510">
    <property type="component" value="Unassembled WGS sequence"/>
</dbReference>
<evidence type="ECO:0000313" key="2">
    <source>
        <dbReference type="EMBL" id="KAJ4413038.1"/>
    </source>
</evidence>
<reference evidence="2" key="1">
    <citation type="submission" date="2022-10" db="EMBL/GenBank/DDBJ databases">
        <title>Tapping the CABI collections for fungal endophytes: first genome assemblies for Collariella, Neodidymelliopsis, Ascochyta clinopodiicola, Didymella pomorum, Didymosphaeria variabile, Neocosmospora piperis and Neocucurbitaria cava.</title>
        <authorList>
            <person name="Hill R."/>
        </authorList>
    </citation>
    <scope>NUCLEOTIDE SEQUENCE</scope>
    <source>
        <strain evidence="2">IMI 355091</strain>
    </source>
</reference>
<evidence type="ECO:0000256" key="1">
    <source>
        <dbReference type="SAM" id="MobiDB-lite"/>
    </source>
</evidence>
<organism evidence="2 3">
    <name type="scientific">Didymella pomorum</name>
    <dbReference type="NCBI Taxonomy" id="749634"/>
    <lineage>
        <taxon>Eukaryota</taxon>
        <taxon>Fungi</taxon>
        <taxon>Dikarya</taxon>
        <taxon>Ascomycota</taxon>
        <taxon>Pezizomycotina</taxon>
        <taxon>Dothideomycetes</taxon>
        <taxon>Pleosporomycetidae</taxon>
        <taxon>Pleosporales</taxon>
        <taxon>Pleosporineae</taxon>
        <taxon>Didymellaceae</taxon>
        <taxon>Didymella</taxon>
    </lineage>
</organism>
<sequence length="411" mass="46104">MSDSMGSGMLPPFGTAASQAAVEASTESFPADCITNIVLEISGYLASLAEQSTLFGKPSNDPYSPSLRTLHARLHSGQLNPSPIQSHANEVARIKATLGQRTTKDATRRPLEDFEDIYYAVLARMQDIHQILNARLGSGFSTFTDIVYPDGPSIADLYVSLAQYWGALNHNGFVKPIDCAVRRSRVEYLHSEIIAQVQNDDITHSDAQELLNDLYDPNEYRNIQGLAWIGGWAPSMVAAWLEEKYRIVLKIEKEDAESKSRMDRKRARMVQKGKQPQRDSLKSKKATKKIVDETQMAGGEVKKIIPVDEQQQEQIMAGQQNQQDDDQDQLLQYALEWQIKKRRVSEYSQYLRSMASRDARYLVQSTTSNNDKRMGSAGPVQHGRSNDKRMGSAGPVQHGRSNDMVMTDQDF</sequence>
<dbReference type="EMBL" id="JAPEVA010000001">
    <property type="protein sequence ID" value="KAJ4413038.1"/>
    <property type="molecule type" value="Genomic_DNA"/>
</dbReference>
<dbReference type="AlphaFoldDB" id="A0A9W9DCW9"/>
<protein>
    <submittedName>
        <fullName evidence="2">Uncharacterized protein</fullName>
    </submittedName>
</protein>
<gene>
    <name evidence="2" type="ORF">N0V91_000012</name>
</gene>
<name>A0A9W9DCW9_9PLEO</name>
<accession>A0A9W9DCW9</accession>